<evidence type="ECO:0000313" key="2">
    <source>
        <dbReference type="Proteomes" id="UP001152599"/>
    </source>
</evidence>
<protein>
    <submittedName>
        <fullName evidence="1">Uncharacterized protein</fullName>
    </submittedName>
</protein>
<evidence type="ECO:0000313" key="1">
    <source>
        <dbReference type="EMBL" id="MDG4946230.1"/>
    </source>
</evidence>
<gene>
    <name evidence="1" type="ORF">NMK71_07380</name>
</gene>
<proteinExistence type="predicted"/>
<sequence length="141" mass="16294">MKKSLVIILSISLLCLLGLGTYINSKLNELEEAFKVEHNLQDPHIILLEDSISPNRKFKYYAYQFDNGGLGYSRVFWSVIENNDSLKDLVNGLIPTGYKIKAWSNENELILEKWKPYYESDPAYELDGIKRYNGVDIRVVD</sequence>
<dbReference type="EMBL" id="JANCMU010000003">
    <property type="protein sequence ID" value="MDG4946230.1"/>
    <property type="molecule type" value="Genomic_DNA"/>
</dbReference>
<reference evidence="1" key="1">
    <citation type="submission" date="2022-07" db="EMBL/GenBank/DDBJ databases">
        <title>Description and genome-wide analysis of Profundicola chukchiensis gen. nov., sp. nov., marine bacteria isolated from bottom sediments of the Chukchi Sea.</title>
        <authorList>
            <person name="Romanenko L."/>
            <person name="Otstavnykh N."/>
            <person name="Kurilenko V."/>
            <person name="Eremeev V."/>
            <person name="Velansky P."/>
            <person name="Mikhailov V."/>
            <person name="Isaeva M."/>
        </authorList>
    </citation>
    <scope>NUCLEOTIDE SEQUENCE</scope>
    <source>
        <strain evidence="1">KMM 9713</strain>
    </source>
</reference>
<dbReference type="Proteomes" id="UP001152599">
    <property type="component" value="Unassembled WGS sequence"/>
</dbReference>
<dbReference type="RefSeq" id="WP_304420700.1">
    <property type="nucleotide sequence ID" value="NZ_JANCMU010000003.1"/>
</dbReference>
<accession>A0A9X4RVV9</accession>
<keyword evidence="2" id="KW-1185">Reference proteome</keyword>
<organism evidence="1 2">
    <name type="scientific">Profundicola chukchiensis</name>
    <dbReference type="NCBI Taxonomy" id="2961959"/>
    <lineage>
        <taxon>Bacteria</taxon>
        <taxon>Pseudomonadati</taxon>
        <taxon>Bacteroidota</taxon>
        <taxon>Flavobacteriia</taxon>
        <taxon>Flavobacteriales</taxon>
        <taxon>Weeksellaceae</taxon>
        <taxon>Profundicola</taxon>
    </lineage>
</organism>
<dbReference type="AlphaFoldDB" id="A0A9X4RVV9"/>
<name>A0A9X4RVV9_9FLAO</name>
<comment type="caution">
    <text evidence="1">The sequence shown here is derived from an EMBL/GenBank/DDBJ whole genome shotgun (WGS) entry which is preliminary data.</text>
</comment>